<organism evidence="1 2">
    <name type="scientific">Pseudomonas muyukensis</name>
    <dbReference type="NCBI Taxonomy" id="2842357"/>
    <lineage>
        <taxon>Bacteria</taxon>
        <taxon>Pseudomonadati</taxon>
        <taxon>Pseudomonadota</taxon>
        <taxon>Gammaproteobacteria</taxon>
        <taxon>Pseudomonadales</taxon>
        <taxon>Pseudomonadaceae</taxon>
        <taxon>Pseudomonas</taxon>
    </lineage>
</organism>
<evidence type="ECO:0000313" key="2">
    <source>
        <dbReference type="Proteomes" id="UP001047646"/>
    </source>
</evidence>
<proteinExistence type="predicted"/>
<dbReference type="EMBL" id="CP077073">
    <property type="protein sequence ID" value="QXH37462.1"/>
    <property type="molecule type" value="Genomic_DNA"/>
</dbReference>
<sequence>MTDVSANSTTSGPACSPRVPILPVRYAIVPRAGDAPACRYASAGFRLER</sequence>
<reference evidence="1" key="1">
    <citation type="journal article" date="2021" name="Microorganisms">
        <title>The Ever-Expanding Pseudomonas Genus: Description of 43 New Species and Partition of the Pseudomonas putida Group.</title>
        <authorList>
            <person name="Girard L."/>
            <person name="Lood C."/>
            <person name="Hofte M."/>
            <person name="Vandamme P."/>
            <person name="Rokni-Zadeh H."/>
            <person name="van Noort V."/>
            <person name="Lavigne R."/>
            <person name="De Mot R."/>
        </authorList>
    </citation>
    <scope>NUCLEOTIDE SEQUENCE</scope>
    <source>
        <strain evidence="1">COW39</strain>
    </source>
</reference>
<protein>
    <submittedName>
        <fullName evidence="1">Uncharacterized protein</fullName>
    </submittedName>
</protein>
<dbReference type="RefSeq" id="WP_217853806.1">
    <property type="nucleotide sequence ID" value="NZ_CP077073.1"/>
</dbReference>
<keyword evidence="2" id="KW-1185">Reference proteome</keyword>
<evidence type="ECO:0000313" key="1">
    <source>
        <dbReference type="EMBL" id="QXH37462.1"/>
    </source>
</evidence>
<accession>A0ABX8MEG1</accession>
<dbReference type="Proteomes" id="UP001047646">
    <property type="component" value="Chromosome"/>
</dbReference>
<name>A0ABX8MEG1_9PSED</name>
<gene>
    <name evidence="1" type="ORF">KSS95_11800</name>
</gene>